<feature type="compositionally biased region" description="Basic and acidic residues" evidence="1">
    <location>
        <begin position="131"/>
        <end position="143"/>
    </location>
</feature>
<feature type="region of interest" description="Disordered" evidence="1">
    <location>
        <begin position="124"/>
        <end position="143"/>
    </location>
</feature>
<reference evidence="2" key="1">
    <citation type="submission" date="2023-10" db="EMBL/GenBank/DDBJ databases">
        <title>Genome assembly of Pristionchus species.</title>
        <authorList>
            <person name="Yoshida K."/>
            <person name="Sommer R.J."/>
        </authorList>
    </citation>
    <scope>NUCLEOTIDE SEQUENCE</scope>
    <source>
        <strain evidence="2">RS0144</strain>
    </source>
</reference>
<name>A0AAV5U1L0_9BILA</name>
<accession>A0AAV5U1L0</accession>
<evidence type="ECO:0000313" key="2">
    <source>
        <dbReference type="EMBL" id="GMT00680.1"/>
    </source>
</evidence>
<comment type="caution">
    <text evidence="2">The sequence shown here is derived from an EMBL/GenBank/DDBJ whole genome shotgun (WGS) entry which is preliminary data.</text>
</comment>
<gene>
    <name evidence="2" type="ORF">PENTCL1PPCAC_22854</name>
</gene>
<protein>
    <submittedName>
        <fullName evidence="2">Uncharacterized protein</fullName>
    </submittedName>
</protein>
<organism evidence="2 3">
    <name type="scientific">Pristionchus entomophagus</name>
    <dbReference type="NCBI Taxonomy" id="358040"/>
    <lineage>
        <taxon>Eukaryota</taxon>
        <taxon>Metazoa</taxon>
        <taxon>Ecdysozoa</taxon>
        <taxon>Nematoda</taxon>
        <taxon>Chromadorea</taxon>
        <taxon>Rhabditida</taxon>
        <taxon>Rhabditina</taxon>
        <taxon>Diplogasteromorpha</taxon>
        <taxon>Diplogasteroidea</taxon>
        <taxon>Neodiplogasteridae</taxon>
        <taxon>Pristionchus</taxon>
    </lineage>
</organism>
<sequence>MFQWFGWNGYEVSIDSTSAYPHCWPDSVEEGIKRNDLRKGKSKDVVFLVEEAEKTGWKAPFPPRSPESADDETAAASISVDREEDELEATQAEQSNDPSSSLKAKKLRRLGPNSLSQLRKRVAMASPSDPAPKEMHISRPFDDGTHIEYDSLFERNRKSEMKRTPTQSGVIEARSISHSGRLEAHSFPNSRLRPLENMRAPGYSIRQEFQDDYENMGVGQFALDRGSSSSMEYAPNCDPYQWNGKPM</sequence>
<feature type="compositionally biased region" description="Polar residues" evidence="1">
    <location>
        <begin position="91"/>
        <end position="102"/>
    </location>
</feature>
<feature type="region of interest" description="Disordered" evidence="1">
    <location>
        <begin position="56"/>
        <end position="116"/>
    </location>
</feature>
<dbReference type="EMBL" id="BTSX01000005">
    <property type="protein sequence ID" value="GMT00680.1"/>
    <property type="molecule type" value="Genomic_DNA"/>
</dbReference>
<evidence type="ECO:0000256" key="1">
    <source>
        <dbReference type="SAM" id="MobiDB-lite"/>
    </source>
</evidence>
<dbReference type="AlphaFoldDB" id="A0AAV5U1L0"/>
<dbReference type="Proteomes" id="UP001432027">
    <property type="component" value="Unassembled WGS sequence"/>
</dbReference>
<proteinExistence type="predicted"/>
<evidence type="ECO:0000313" key="3">
    <source>
        <dbReference type="Proteomes" id="UP001432027"/>
    </source>
</evidence>
<keyword evidence="3" id="KW-1185">Reference proteome</keyword>